<evidence type="ECO:0000313" key="2">
    <source>
        <dbReference type="EMBL" id="NNG55611.1"/>
    </source>
</evidence>
<dbReference type="EMBL" id="JABEOV010000039">
    <property type="protein sequence ID" value="NNG55611.1"/>
    <property type="molecule type" value="Genomic_DNA"/>
</dbReference>
<accession>A0A7Y7QZM5</accession>
<dbReference type="EMBL" id="JABYQV010000022">
    <property type="protein sequence ID" value="NVP32973.1"/>
    <property type="molecule type" value="Genomic_DNA"/>
</dbReference>
<name>A0A7Y7QZM5_9SPHN</name>
<protein>
    <submittedName>
        <fullName evidence="3">Uncharacterized protein</fullName>
    </submittedName>
</protein>
<dbReference type="AlphaFoldDB" id="A0A7Y7QZM5"/>
<keyword evidence="1" id="KW-0812">Transmembrane</keyword>
<comment type="caution">
    <text evidence="3">The sequence shown here is derived from an EMBL/GenBank/DDBJ whole genome shotgun (WGS) entry which is preliminary data.</text>
</comment>
<feature type="transmembrane region" description="Helical" evidence="1">
    <location>
        <begin position="53"/>
        <end position="73"/>
    </location>
</feature>
<dbReference type="Proteomes" id="UP000557656">
    <property type="component" value="Unassembled WGS sequence"/>
</dbReference>
<evidence type="ECO:0000256" key="1">
    <source>
        <dbReference type="SAM" id="Phobius"/>
    </source>
</evidence>
<sequence>MNLTEQQDASSARRFDFILRQGLWLVSLLASITLPVVYFSRPFAPVTPGLTSILGWGSLLGVIAGLGSAAFYVPLMRRQSTIGRIGYWLTSAMMGAFAGWAALGLLNDRGGTPLGDVELPIARVEQAGDQFSIYTMLPSSPSNIMRISSTEIIGLPVAGQCLFGRLRRGLFAASWLSRLSVTSCSAKRGEAGTNVLMPINRWMDWRWHKPRSFRLDGSHQAYDEALPQSATCRTERESWLYQCFPKGAGRRRRQSVMSLRDIYR</sequence>
<keyword evidence="5" id="KW-1185">Reference proteome</keyword>
<organism evidence="3 4">
    <name type="scientific">Sphingomonas sanguinis</name>
    <dbReference type="NCBI Taxonomy" id="33051"/>
    <lineage>
        <taxon>Bacteria</taxon>
        <taxon>Pseudomonadati</taxon>
        <taxon>Pseudomonadota</taxon>
        <taxon>Alphaproteobacteria</taxon>
        <taxon>Sphingomonadales</taxon>
        <taxon>Sphingomonadaceae</taxon>
        <taxon>Sphingomonas</taxon>
    </lineage>
</organism>
<dbReference type="Proteomes" id="UP000531581">
    <property type="component" value="Unassembled WGS sequence"/>
</dbReference>
<evidence type="ECO:0000313" key="3">
    <source>
        <dbReference type="EMBL" id="NVP32973.1"/>
    </source>
</evidence>
<dbReference type="RefSeq" id="WP_130119994.1">
    <property type="nucleotide sequence ID" value="NZ_JABEOV010000039.1"/>
</dbReference>
<proteinExistence type="predicted"/>
<reference evidence="4 5" key="1">
    <citation type="submission" date="2020-05" db="EMBL/GenBank/DDBJ databases">
        <title>Draft Genome Sequences of Sphingomonas sp. Isolated from the International Space Station.</title>
        <authorList>
            <person name="Bijlani S."/>
            <person name="Singh N.K."/>
            <person name="Mason C.E."/>
            <person name="Wang C.C."/>
            <person name="Venkateswaran K."/>
        </authorList>
    </citation>
    <scope>NUCLEOTIDE SEQUENCE [LARGE SCALE GENOMIC DNA]</scope>
    <source>
        <strain evidence="2 5">IIF7SW-B5</strain>
        <strain evidence="3">ISS-IIF7SWP</strain>
    </source>
</reference>
<evidence type="ECO:0000313" key="4">
    <source>
        <dbReference type="Proteomes" id="UP000531581"/>
    </source>
</evidence>
<feature type="transmembrane region" description="Helical" evidence="1">
    <location>
        <begin position="85"/>
        <end position="106"/>
    </location>
</feature>
<gene>
    <name evidence="2" type="ORF">HKX05_19925</name>
    <name evidence="3" type="ORF">HLV41_18210</name>
</gene>
<keyword evidence="1" id="KW-1133">Transmembrane helix</keyword>
<feature type="transmembrane region" description="Helical" evidence="1">
    <location>
        <begin position="21"/>
        <end position="41"/>
    </location>
</feature>
<keyword evidence="1" id="KW-0472">Membrane</keyword>
<evidence type="ECO:0000313" key="5">
    <source>
        <dbReference type="Proteomes" id="UP000557656"/>
    </source>
</evidence>